<name>A0ABV8LJ42_9ACTN</name>
<organism evidence="7 8">
    <name type="scientific">Hamadaea flava</name>
    <dbReference type="NCBI Taxonomy" id="1742688"/>
    <lineage>
        <taxon>Bacteria</taxon>
        <taxon>Bacillati</taxon>
        <taxon>Actinomycetota</taxon>
        <taxon>Actinomycetes</taxon>
        <taxon>Micromonosporales</taxon>
        <taxon>Micromonosporaceae</taxon>
        <taxon>Hamadaea</taxon>
    </lineage>
</organism>
<keyword evidence="8" id="KW-1185">Reference proteome</keyword>
<feature type="region of interest" description="Disordered" evidence="5">
    <location>
        <begin position="931"/>
        <end position="950"/>
    </location>
</feature>
<evidence type="ECO:0000256" key="2">
    <source>
        <dbReference type="ARBA" id="ARBA00022692"/>
    </source>
</evidence>
<gene>
    <name evidence="7" type="ORF">ACFOZ4_07650</name>
</gene>
<dbReference type="PANTHER" id="PTHR39344:SF1">
    <property type="entry name" value="UPF0182 PROTEIN SLL1060"/>
    <property type="match status" value="1"/>
</dbReference>
<protein>
    <submittedName>
        <fullName evidence="7">UPF0182 family protein</fullName>
    </submittedName>
</protein>
<keyword evidence="4 6" id="KW-0472">Membrane</keyword>
<dbReference type="RefSeq" id="WP_253757823.1">
    <property type="nucleotide sequence ID" value="NZ_JAMZDZ010000001.1"/>
</dbReference>
<evidence type="ECO:0000313" key="8">
    <source>
        <dbReference type="Proteomes" id="UP001595816"/>
    </source>
</evidence>
<feature type="transmembrane region" description="Helical" evidence="6">
    <location>
        <begin position="213"/>
        <end position="230"/>
    </location>
</feature>
<feature type="transmembrane region" description="Helical" evidence="6">
    <location>
        <begin position="289"/>
        <end position="310"/>
    </location>
</feature>
<keyword evidence="1" id="KW-1003">Cell membrane</keyword>
<feature type="transmembrane region" description="Helical" evidence="6">
    <location>
        <begin position="167"/>
        <end position="193"/>
    </location>
</feature>
<feature type="transmembrane region" description="Helical" evidence="6">
    <location>
        <begin position="60"/>
        <end position="80"/>
    </location>
</feature>
<dbReference type="InterPro" id="IPR005372">
    <property type="entry name" value="UPF0182"/>
</dbReference>
<reference evidence="8" key="1">
    <citation type="journal article" date="2019" name="Int. J. Syst. Evol. Microbiol.">
        <title>The Global Catalogue of Microorganisms (GCM) 10K type strain sequencing project: providing services to taxonomists for standard genome sequencing and annotation.</title>
        <authorList>
            <consortium name="The Broad Institute Genomics Platform"/>
            <consortium name="The Broad Institute Genome Sequencing Center for Infectious Disease"/>
            <person name="Wu L."/>
            <person name="Ma J."/>
        </authorList>
    </citation>
    <scope>NUCLEOTIDE SEQUENCE [LARGE SCALE GENOMIC DNA]</scope>
    <source>
        <strain evidence="8">CGMCC 4.7289</strain>
    </source>
</reference>
<accession>A0ABV8LJ42</accession>
<feature type="transmembrane region" description="Helical" evidence="6">
    <location>
        <begin position="262"/>
        <end position="282"/>
    </location>
</feature>
<proteinExistence type="predicted"/>
<evidence type="ECO:0000313" key="7">
    <source>
        <dbReference type="EMBL" id="MFC4130476.1"/>
    </source>
</evidence>
<evidence type="ECO:0000256" key="4">
    <source>
        <dbReference type="ARBA" id="ARBA00023136"/>
    </source>
</evidence>
<dbReference type="Proteomes" id="UP001595816">
    <property type="component" value="Unassembled WGS sequence"/>
</dbReference>
<evidence type="ECO:0000256" key="3">
    <source>
        <dbReference type="ARBA" id="ARBA00022989"/>
    </source>
</evidence>
<sequence length="950" mass="102839">MTLAEHPPLGRRGRTALVVVVSSLAFLLVLGWVVALWTDWLWFDEVGFRAVLTKELGTRVGLFVVATLATGLFLIGNLALAVRLRPFMPPGAGGTPAEETLDRMRFALAGRLGRWLVLPAAIVATLFGLAAQGHWQTWLLFRNAQPFGQTDPLFHRDIGYYVFELPFWQFLLGIGFTLITLALLGSTAMHVVYGGVRLRGRGDRITPGARTHLTALIAAYVGLKAMAYELDKSALVLDGNSTYDFNGAGYTDVHAVVSAKEILSYLAIVVAIAILVVSNAVLRNLVWPGVALGLLLISAFAIGGVVPWWVQTFKVNQTPTLEQPYVQDALRATRAAYGLGDMSVERYDSANTEAPATLLADQTIAGNMRLLDPAIVDESFTQLQQVRPWYDFGDKLDVDRYTVKGQTGDYVIGLRGIDYAKLTGPQANWQNKHMVYTHGYGLVAAPADRVGCGGGPYFVSGFLGTSAAGSNCSAAVDQLDITEPRIYYGEGFDEYAVVGGSTDAPIEYDRPSDEAAYYTYAGSGGVRLDSAWRKTLYSLAYMETRFLLNDRVTDDSKILYVRDPRDRVQKIAPFLTLDGDPYPAVVDGRVLWIVDGYTTSAHYPYAQRVNLRDATNDALTGTGTTAQAGQEITYLRNSVKATVDAYDGTVTLYEFDPDDPVLKAWNQAFGGIITPNASIPTALAAHFRYPEDLFKVQRDLLTRYHVADATSFAAASDQWKVPSDPAQPDKTAKQPPYYLYAQFPGDKQPQFQLVAAMTPGGNRHNLAALVTASYAGGKPRLRVLELPKDTQTAGPNQAAQLMEGQEAVRTDINIWGKNVQRGNLLSLPYADGMLYIQPLYVNNTTDPKYPQLRKILALYGTKIGYADTLEEALAQLAGAAPSSPSTVQAAVAKIQKALADLKAAQRTGDFVAQGKALADLEAAVQAFSAATSAPPAGASPSPTATPPPSG</sequence>
<keyword evidence="2 6" id="KW-0812">Transmembrane</keyword>
<feature type="transmembrane region" description="Helical" evidence="6">
    <location>
        <begin position="16"/>
        <end position="40"/>
    </location>
</feature>
<keyword evidence="3 6" id="KW-1133">Transmembrane helix</keyword>
<comment type="caution">
    <text evidence="7">The sequence shown here is derived from an EMBL/GenBank/DDBJ whole genome shotgun (WGS) entry which is preliminary data.</text>
</comment>
<dbReference type="EMBL" id="JBHSAY010000005">
    <property type="protein sequence ID" value="MFC4130476.1"/>
    <property type="molecule type" value="Genomic_DNA"/>
</dbReference>
<dbReference type="Pfam" id="PF03699">
    <property type="entry name" value="UPF0182"/>
    <property type="match status" value="1"/>
</dbReference>
<feature type="transmembrane region" description="Helical" evidence="6">
    <location>
        <begin position="112"/>
        <end position="131"/>
    </location>
</feature>
<feature type="compositionally biased region" description="Low complexity" evidence="5">
    <location>
        <begin position="931"/>
        <end position="942"/>
    </location>
</feature>
<dbReference type="PANTHER" id="PTHR39344">
    <property type="entry name" value="UPF0182 PROTEIN SLL1060"/>
    <property type="match status" value="1"/>
</dbReference>
<evidence type="ECO:0000256" key="5">
    <source>
        <dbReference type="SAM" id="MobiDB-lite"/>
    </source>
</evidence>
<evidence type="ECO:0000256" key="6">
    <source>
        <dbReference type="SAM" id="Phobius"/>
    </source>
</evidence>
<evidence type="ECO:0000256" key="1">
    <source>
        <dbReference type="ARBA" id="ARBA00022475"/>
    </source>
</evidence>